<keyword evidence="3" id="KW-0804">Transcription</keyword>
<evidence type="ECO:0000256" key="3">
    <source>
        <dbReference type="ARBA" id="ARBA00023163"/>
    </source>
</evidence>
<evidence type="ECO:0000313" key="6">
    <source>
        <dbReference type="Proteomes" id="UP000326344"/>
    </source>
</evidence>
<dbReference type="AlphaFoldDB" id="A0A5N1JRE2"/>
<evidence type="ECO:0000256" key="1">
    <source>
        <dbReference type="ARBA" id="ARBA00023015"/>
    </source>
</evidence>
<dbReference type="InterPro" id="IPR001387">
    <property type="entry name" value="Cro/C1-type_HTH"/>
</dbReference>
<protein>
    <submittedName>
        <fullName evidence="5">Helix-turn-helix domain-containing protein</fullName>
    </submittedName>
</protein>
<keyword evidence="1" id="KW-0805">Transcription regulation</keyword>
<dbReference type="GO" id="GO:0003677">
    <property type="term" value="F:DNA binding"/>
    <property type="evidence" value="ECO:0007669"/>
    <property type="project" value="UniProtKB-KW"/>
</dbReference>
<feature type="domain" description="HTH cro/C1-type" evidence="4">
    <location>
        <begin position="7"/>
        <end position="60"/>
    </location>
</feature>
<dbReference type="CDD" id="cd00093">
    <property type="entry name" value="HTH_XRE"/>
    <property type="match status" value="1"/>
</dbReference>
<dbReference type="PROSITE" id="PS50943">
    <property type="entry name" value="HTH_CROC1"/>
    <property type="match status" value="1"/>
</dbReference>
<dbReference type="InterPro" id="IPR036286">
    <property type="entry name" value="LexA/Signal_pep-like_sf"/>
</dbReference>
<dbReference type="InterPro" id="IPR015927">
    <property type="entry name" value="Peptidase_S24_S26A/B/C"/>
</dbReference>
<reference evidence="5 6" key="1">
    <citation type="submission" date="2019-09" db="EMBL/GenBank/DDBJ databases">
        <title>Genome Sequence of Larkinella sp MA1.</title>
        <authorList>
            <person name="Srinivasan S."/>
        </authorList>
    </citation>
    <scope>NUCLEOTIDE SEQUENCE [LARGE SCALE GENOMIC DNA]</scope>
    <source>
        <strain evidence="5 6">MA1</strain>
    </source>
</reference>
<dbReference type="SUPFAM" id="SSF47413">
    <property type="entry name" value="lambda repressor-like DNA-binding domains"/>
    <property type="match status" value="1"/>
</dbReference>
<dbReference type="CDD" id="cd06529">
    <property type="entry name" value="S24_LexA-like"/>
    <property type="match status" value="1"/>
</dbReference>
<dbReference type="InterPro" id="IPR010982">
    <property type="entry name" value="Lambda_DNA-bd_dom_sf"/>
</dbReference>
<dbReference type="PANTHER" id="PTHR40661:SF3">
    <property type="entry name" value="FELS-1 PROPHAGE TRANSCRIPTIONAL REGULATOR"/>
    <property type="match status" value="1"/>
</dbReference>
<proteinExistence type="predicted"/>
<dbReference type="InterPro" id="IPR039418">
    <property type="entry name" value="LexA-like"/>
</dbReference>
<dbReference type="SUPFAM" id="SSF51306">
    <property type="entry name" value="LexA/Signal peptidase"/>
    <property type="match status" value="1"/>
</dbReference>
<gene>
    <name evidence="5" type="ORF">F0P93_03840</name>
</gene>
<evidence type="ECO:0000256" key="2">
    <source>
        <dbReference type="ARBA" id="ARBA00023125"/>
    </source>
</evidence>
<organism evidence="5 6">
    <name type="scientific">Larkinella humicola</name>
    <dbReference type="NCBI Taxonomy" id="2607654"/>
    <lineage>
        <taxon>Bacteria</taxon>
        <taxon>Pseudomonadati</taxon>
        <taxon>Bacteroidota</taxon>
        <taxon>Cytophagia</taxon>
        <taxon>Cytophagales</taxon>
        <taxon>Spirosomataceae</taxon>
        <taxon>Larkinella</taxon>
    </lineage>
</organism>
<dbReference type="Proteomes" id="UP000326344">
    <property type="component" value="Unassembled WGS sequence"/>
</dbReference>
<dbReference type="EMBL" id="VTWS01000001">
    <property type="protein sequence ID" value="KAA9356882.1"/>
    <property type="molecule type" value="Genomic_DNA"/>
</dbReference>
<dbReference type="Pfam" id="PF00717">
    <property type="entry name" value="Peptidase_S24"/>
    <property type="match status" value="1"/>
</dbReference>
<dbReference type="Gene3D" id="2.10.109.10">
    <property type="entry name" value="Umud Fragment, subunit A"/>
    <property type="match status" value="1"/>
</dbReference>
<dbReference type="SMART" id="SM00530">
    <property type="entry name" value="HTH_XRE"/>
    <property type="match status" value="1"/>
</dbReference>
<evidence type="ECO:0000313" key="5">
    <source>
        <dbReference type="EMBL" id="KAA9356882.1"/>
    </source>
</evidence>
<evidence type="ECO:0000259" key="4">
    <source>
        <dbReference type="PROSITE" id="PS50943"/>
    </source>
</evidence>
<comment type="caution">
    <text evidence="5">The sequence shown here is derived from an EMBL/GenBank/DDBJ whole genome shotgun (WGS) entry which is preliminary data.</text>
</comment>
<name>A0A5N1JRE2_9BACT</name>
<sequence>MYLAGNLLVLRQYRGLSQREVASTLGISRPSLISYEKGAMPTIDTAGTLSKFYNVTVDALLYENLGNLSATQLDHLFKSGNTNLFGQAQQIHEVVRTVGEDNEENVEFVPVTAIMGYCSGGYNDIDFIAELPRFRLPFLSKSRKYRMFPTKGDSMLPIPSGSYVVGEYIEKWGTIKDGSGVIVISKEGIVLKKVVNELSTNGRLILHSLNPSYESYEMAHDDILQLWKYDSYISREFPDPEPSLGTLLSEMRRLSEGMIDLQRGQGKLLESVQK</sequence>
<accession>A0A5N1JRE2</accession>
<keyword evidence="2" id="KW-0238">DNA-binding</keyword>
<dbReference type="Gene3D" id="1.10.260.40">
    <property type="entry name" value="lambda repressor-like DNA-binding domains"/>
    <property type="match status" value="1"/>
</dbReference>
<dbReference type="PANTHER" id="PTHR40661">
    <property type="match status" value="1"/>
</dbReference>
<dbReference type="Pfam" id="PF01381">
    <property type="entry name" value="HTH_3"/>
    <property type="match status" value="1"/>
</dbReference>
<keyword evidence="6" id="KW-1185">Reference proteome</keyword>